<evidence type="ECO:0000313" key="2">
    <source>
        <dbReference type="EMBL" id="EHK49025.1"/>
    </source>
</evidence>
<keyword evidence="1" id="KW-0812">Transmembrane</keyword>
<organism evidence="2 3">
    <name type="scientific">Hypocrea atroviridis (strain ATCC 20476 / IMI 206040)</name>
    <name type="common">Trichoderma atroviride</name>
    <dbReference type="NCBI Taxonomy" id="452589"/>
    <lineage>
        <taxon>Eukaryota</taxon>
        <taxon>Fungi</taxon>
        <taxon>Dikarya</taxon>
        <taxon>Ascomycota</taxon>
        <taxon>Pezizomycotina</taxon>
        <taxon>Sordariomycetes</taxon>
        <taxon>Hypocreomycetidae</taxon>
        <taxon>Hypocreales</taxon>
        <taxon>Hypocreaceae</taxon>
        <taxon>Trichoderma</taxon>
    </lineage>
</organism>
<gene>
    <name evidence="2" type="ORF">TRIATDRAFT_160326</name>
</gene>
<dbReference type="HOGENOM" id="CLU_2527748_0_0_1"/>
<comment type="caution">
    <text evidence="2">The sequence shown here is derived from an EMBL/GenBank/DDBJ whole genome shotgun (WGS) entry which is preliminary data.</text>
</comment>
<keyword evidence="1" id="KW-1133">Transmembrane helix</keyword>
<keyword evidence="3" id="KW-1185">Reference proteome</keyword>
<keyword evidence="1" id="KW-0472">Membrane</keyword>
<dbReference type="Proteomes" id="UP000005426">
    <property type="component" value="Unassembled WGS sequence"/>
</dbReference>
<sequence length="84" mass="9031">MTGNVEEIVSKKSQLYYACFTILYSGIYDVLFGGFVGGGKLHVGYIMQQAFRAASIDTPMALGVIGAQLTRPASSCRDCCNLNV</sequence>
<protein>
    <submittedName>
        <fullName evidence="2">Uncharacterized protein</fullName>
    </submittedName>
</protein>
<dbReference type="AlphaFoldDB" id="G9NJF1"/>
<reference evidence="2 3" key="1">
    <citation type="journal article" date="2011" name="Genome Biol.">
        <title>Comparative genome sequence analysis underscores mycoparasitism as the ancestral life style of Trichoderma.</title>
        <authorList>
            <person name="Kubicek C.P."/>
            <person name="Herrera-Estrella A."/>
            <person name="Seidl-Seiboth V."/>
            <person name="Martinez D.A."/>
            <person name="Druzhinina I.S."/>
            <person name="Thon M."/>
            <person name="Zeilinger S."/>
            <person name="Casas-Flores S."/>
            <person name="Horwitz B.A."/>
            <person name="Mukherjee P.K."/>
            <person name="Mukherjee M."/>
            <person name="Kredics L."/>
            <person name="Alcaraz L.D."/>
            <person name="Aerts A."/>
            <person name="Antal Z."/>
            <person name="Atanasova L."/>
            <person name="Cervantes-Badillo M.G."/>
            <person name="Challacombe J."/>
            <person name="Chertkov O."/>
            <person name="McCluskey K."/>
            <person name="Coulpier F."/>
            <person name="Deshpande N."/>
            <person name="von Doehren H."/>
            <person name="Ebbole D.J."/>
            <person name="Esquivel-Naranjo E.U."/>
            <person name="Fekete E."/>
            <person name="Flipphi M."/>
            <person name="Glaser F."/>
            <person name="Gomez-Rodriguez E.Y."/>
            <person name="Gruber S."/>
            <person name="Han C."/>
            <person name="Henrissat B."/>
            <person name="Hermosa R."/>
            <person name="Hernandez-Onate M."/>
            <person name="Karaffa L."/>
            <person name="Kosti I."/>
            <person name="Le Crom S."/>
            <person name="Lindquist E."/>
            <person name="Lucas S."/>
            <person name="Luebeck M."/>
            <person name="Luebeck P.S."/>
            <person name="Margeot A."/>
            <person name="Metz B."/>
            <person name="Misra M."/>
            <person name="Nevalainen H."/>
            <person name="Omann M."/>
            <person name="Packer N."/>
            <person name="Perrone G."/>
            <person name="Uresti-Rivera E.E."/>
            <person name="Salamov A."/>
            <person name="Schmoll M."/>
            <person name="Seiboth B."/>
            <person name="Shapiro H."/>
            <person name="Sukno S."/>
            <person name="Tamayo-Ramos J.A."/>
            <person name="Tisch D."/>
            <person name="Wiest A."/>
            <person name="Wilkinson H.H."/>
            <person name="Zhang M."/>
            <person name="Coutinho P.M."/>
            <person name="Kenerley C.M."/>
            <person name="Monte E."/>
            <person name="Baker S.E."/>
            <person name="Grigoriev I.V."/>
        </authorList>
    </citation>
    <scope>NUCLEOTIDE SEQUENCE [LARGE SCALE GENOMIC DNA]</scope>
    <source>
        <strain evidence="3">ATCC 20476 / IMI 206040</strain>
    </source>
</reference>
<evidence type="ECO:0000313" key="3">
    <source>
        <dbReference type="Proteomes" id="UP000005426"/>
    </source>
</evidence>
<dbReference type="EMBL" id="ABDG02000017">
    <property type="protein sequence ID" value="EHK49025.1"/>
    <property type="molecule type" value="Genomic_DNA"/>
</dbReference>
<accession>G9NJF1</accession>
<feature type="transmembrane region" description="Helical" evidence="1">
    <location>
        <begin position="15"/>
        <end position="37"/>
    </location>
</feature>
<proteinExistence type="predicted"/>
<name>G9NJF1_HYPAI</name>
<evidence type="ECO:0000256" key="1">
    <source>
        <dbReference type="SAM" id="Phobius"/>
    </source>
</evidence>